<reference evidence="2" key="1">
    <citation type="submission" date="2023-05" db="EMBL/GenBank/DDBJ databases">
        <title>Nepenthes gracilis genome sequencing.</title>
        <authorList>
            <person name="Fukushima K."/>
        </authorList>
    </citation>
    <scope>NUCLEOTIDE SEQUENCE</scope>
    <source>
        <strain evidence="2">SING2019-196</strain>
    </source>
</reference>
<keyword evidence="3" id="KW-1185">Reference proteome</keyword>
<sequence>MSTVTAAGEKHKQVEAEVREMVTSMTTRLSDLHKSASNDGGERGLRIITLSGSNVGATMRKNEQSVSGDEQREDEWGLGTYVNSNFQAINNSIMMGGSYGSNDPGVHLDISDAVEQSQVQGQQIPDEPPPQHSD</sequence>
<dbReference type="AlphaFoldDB" id="A0AAD3P779"/>
<dbReference type="PANTHER" id="PTHR33472:SF28">
    <property type="entry name" value="BROMO AND FHA DOMAIN-CONTAINING PROTEIN DDB_G0267958"/>
    <property type="match status" value="1"/>
</dbReference>
<comment type="caution">
    <text evidence="2">The sequence shown here is derived from an EMBL/GenBank/DDBJ whole genome shotgun (WGS) entry which is preliminary data.</text>
</comment>
<dbReference type="PANTHER" id="PTHR33472">
    <property type="entry name" value="OS01G0106600 PROTEIN"/>
    <property type="match status" value="1"/>
</dbReference>
<gene>
    <name evidence="2" type="ORF">Nepgr_002526</name>
</gene>
<evidence type="ECO:0000256" key="1">
    <source>
        <dbReference type="SAM" id="MobiDB-lite"/>
    </source>
</evidence>
<protein>
    <submittedName>
        <fullName evidence="2">Uncharacterized protein</fullName>
    </submittedName>
</protein>
<feature type="region of interest" description="Disordered" evidence="1">
    <location>
        <begin position="97"/>
        <end position="134"/>
    </location>
</feature>
<accession>A0AAD3P779</accession>
<evidence type="ECO:0000313" key="2">
    <source>
        <dbReference type="EMBL" id="GMH00687.1"/>
    </source>
</evidence>
<evidence type="ECO:0000313" key="3">
    <source>
        <dbReference type="Proteomes" id="UP001279734"/>
    </source>
</evidence>
<name>A0AAD3P779_NEPGR</name>
<organism evidence="2 3">
    <name type="scientific">Nepenthes gracilis</name>
    <name type="common">Slender pitcher plant</name>
    <dbReference type="NCBI Taxonomy" id="150966"/>
    <lineage>
        <taxon>Eukaryota</taxon>
        <taxon>Viridiplantae</taxon>
        <taxon>Streptophyta</taxon>
        <taxon>Embryophyta</taxon>
        <taxon>Tracheophyta</taxon>
        <taxon>Spermatophyta</taxon>
        <taxon>Magnoliopsida</taxon>
        <taxon>eudicotyledons</taxon>
        <taxon>Gunneridae</taxon>
        <taxon>Pentapetalae</taxon>
        <taxon>Caryophyllales</taxon>
        <taxon>Nepenthaceae</taxon>
        <taxon>Nepenthes</taxon>
    </lineage>
</organism>
<proteinExistence type="predicted"/>
<dbReference type="Proteomes" id="UP001279734">
    <property type="component" value="Unassembled WGS sequence"/>
</dbReference>
<dbReference type="EMBL" id="BSYO01000002">
    <property type="protein sequence ID" value="GMH00687.1"/>
    <property type="molecule type" value="Genomic_DNA"/>
</dbReference>
<feature type="compositionally biased region" description="Polar residues" evidence="1">
    <location>
        <begin position="114"/>
        <end position="123"/>
    </location>
</feature>